<feature type="non-terminal residue" evidence="1">
    <location>
        <position position="200"/>
    </location>
</feature>
<evidence type="ECO:0000313" key="2">
    <source>
        <dbReference type="Proteomes" id="UP000789525"/>
    </source>
</evidence>
<gene>
    <name evidence="1" type="ORF">ACOLOM_LOCUS13682</name>
</gene>
<comment type="caution">
    <text evidence="1">The sequence shown here is derived from an EMBL/GenBank/DDBJ whole genome shotgun (WGS) entry which is preliminary data.</text>
</comment>
<dbReference type="Proteomes" id="UP000789525">
    <property type="component" value="Unassembled WGS sequence"/>
</dbReference>
<accession>A0ACA9QYN7</accession>
<protein>
    <submittedName>
        <fullName evidence="1">13087_t:CDS:1</fullName>
    </submittedName>
</protein>
<proteinExistence type="predicted"/>
<name>A0ACA9QYN7_9GLOM</name>
<dbReference type="EMBL" id="CAJVPT010063886">
    <property type="protein sequence ID" value="CAG8769429.1"/>
    <property type="molecule type" value="Genomic_DNA"/>
</dbReference>
<feature type="non-terminal residue" evidence="1">
    <location>
        <position position="1"/>
    </location>
</feature>
<keyword evidence="2" id="KW-1185">Reference proteome</keyword>
<evidence type="ECO:0000313" key="1">
    <source>
        <dbReference type="EMBL" id="CAG8769429.1"/>
    </source>
</evidence>
<reference evidence="1" key="1">
    <citation type="submission" date="2021-06" db="EMBL/GenBank/DDBJ databases">
        <authorList>
            <person name="Kallberg Y."/>
            <person name="Tangrot J."/>
            <person name="Rosling A."/>
        </authorList>
    </citation>
    <scope>NUCLEOTIDE SEQUENCE</scope>
    <source>
        <strain evidence="1">CL356</strain>
    </source>
</reference>
<sequence length="200" mass="22298">YHNSCTKRVLPHLGVPRRVAAVSMAARVSEELALPSSIVSYQIRYDATTAPTTAIKFMTDGVLLREMATDFLLSRYSVVIVDEAHERSLNTDILIGTLSRVIRLREEMWLNGKAGAKPLRLIIMSATLRVADFADNSTLFATPPPIIKIDARQHPVTIHFDRKTRHDYVTQAIRKAIKIHTRLPSGGILIFLTGQQEIAG</sequence>
<organism evidence="1 2">
    <name type="scientific">Acaulospora colombiana</name>
    <dbReference type="NCBI Taxonomy" id="27376"/>
    <lineage>
        <taxon>Eukaryota</taxon>
        <taxon>Fungi</taxon>
        <taxon>Fungi incertae sedis</taxon>
        <taxon>Mucoromycota</taxon>
        <taxon>Glomeromycotina</taxon>
        <taxon>Glomeromycetes</taxon>
        <taxon>Diversisporales</taxon>
        <taxon>Acaulosporaceae</taxon>
        <taxon>Acaulospora</taxon>
    </lineage>
</organism>